<evidence type="ECO:0000313" key="6">
    <source>
        <dbReference type="Proteomes" id="UP000235703"/>
    </source>
</evidence>
<evidence type="ECO:0000256" key="1">
    <source>
        <dbReference type="ARBA" id="ARBA00022630"/>
    </source>
</evidence>
<dbReference type="GO" id="GO:0016491">
    <property type="term" value="F:oxidoreductase activity"/>
    <property type="evidence" value="ECO:0007669"/>
    <property type="project" value="UniProtKB-KW"/>
</dbReference>
<dbReference type="Pfam" id="PF00881">
    <property type="entry name" value="Nitroreductase"/>
    <property type="match status" value="1"/>
</dbReference>
<keyword evidence="3" id="KW-0560">Oxidoreductase</keyword>
<dbReference type="Proteomes" id="UP000235703">
    <property type="component" value="Unassembled WGS sequence"/>
</dbReference>
<dbReference type="PANTHER" id="PTHR23026:SF90">
    <property type="entry name" value="IODOTYROSINE DEIODINASE 1"/>
    <property type="match status" value="1"/>
</dbReference>
<reference evidence="5 6" key="1">
    <citation type="submission" date="2017-09" db="EMBL/GenBank/DDBJ databases">
        <title>Bacterial strain isolated from the female urinary microbiota.</title>
        <authorList>
            <person name="Thomas-White K."/>
            <person name="Kumar N."/>
            <person name="Forster S."/>
            <person name="Putonti C."/>
            <person name="Lawley T."/>
            <person name="Wolfe A.J."/>
        </authorList>
    </citation>
    <scope>NUCLEOTIDE SEQUENCE [LARGE SCALE GENOMIC DNA]</scope>
    <source>
        <strain evidence="5 6">UMB0680</strain>
    </source>
</reference>
<evidence type="ECO:0000256" key="2">
    <source>
        <dbReference type="ARBA" id="ARBA00022643"/>
    </source>
</evidence>
<name>A0A2N6PE37_9MICO</name>
<proteinExistence type="predicted"/>
<accession>A0A2N6PE37</accession>
<dbReference type="EMBL" id="PNFZ01000012">
    <property type="protein sequence ID" value="PMB96939.1"/>
    <property type="molecule type" value="Genomic_DNA"/>
</dbReference>
<keyword evidence="2" id="KW-0288">FMN</keyword>
<dbReference type="SUPFAM" id="SSF55469">
    <property type="entry name" value="FMN-dependent nitroreductase-like"/>
    <property type="match status" value="1"/>
</dbReference>
<evidence type="ECO:0000256" key="3">
    <source>
        <dbReference type="ARBA" id="ARBA00023002"/>
    </source>
</evidence>
<evidence type="ECO:0000259" key="4">
    <source>
        <dbReference type="Pfam" id="PF00881"/>
    </source>
</evidence>
<dbReference type="AlphaFoldDB" id="A0A2N6PE37"/>
<evidence type="ECO:0000313" key="5">
    <source>
        <dbReference type="EMBL" id="PMB96939.1"/>
    </source>
</evidence>
<feature type="domain" description="Nitroreductase" evidence="4">
    <location>
        <begin position="174"/>
        <end position="223"/>
    </location>
</feature>
<organism evidence="5 6">
    <name type="scientific">Brevibacterium luteolum</name>
    <dbReference type="NCBI Taxonomy" id="199591"/>
    <lineage>
        <taxon>Bacteria</taxon>
        <taxon>Bacillati</taxon>
        <taxon>Actinomycetota</taxon>
        <taxon>Actinomycetes</taxon>
        <taxon>Micrococcales</taxon>
        <taxon>Brevibacteriaceae</taxon>
        <taxon>Brevibacterium</taxon>
    </lineage>
</organism>
<dbReference type="InterPro" id="IPR050627">
    <property type="entry name" value="Nitroreductase/BluB"/>
</dbReference>
<dbReference type="InterPro" id="IPR000415">
    <property type="entry name" value="Nitroreductase-like"/>
</dbReference>
<dbReference type="InterPro" id="IPR029479">
    <property type="entry name" value="Nitroreductase"/>
</dbReference>
<dbReference type="Gene3D" id="3.40.109.10">
    <property type="entry name" value="NADH Oxidase"/>
    <property type="match status" value="1"/>
</dbReference>
<dbReference type="OrthoDB" id="9811182at2"/>
<keyword evidence="6" id="KW-1185">Reference proteome</keyword>
<dbReference type="PANTHER" id="PTHR23026">
    <property type="entry name" value="NADPH NITROREDUCTASE"/>
    <property type="match status" value="1"/>
</dbReference>
<sequence length="340" mass="37029">MGTGAVNDRFPMQLERMTASTSACQCDAGNGGTREPGDDVVMHESAMVAERFERFRAPETAHRGAALSAGNIEAHLRLETHRIEKGLSIAEPRRPFGRLAQERLTSLLALAAELSGKDDGLVTAEEQAREALRALQRWNSADTGVRDPDLTQPALLTPDEASSRKRDVLTEFFAQRSSVRSFDPEKPVSPEAIAHAVTVALHSPSVCNRASGRAHFYQERAAIDPLLDLQQGNRGLTGIRNLAVVTVELSMFAGVKELTQPWIDGGLFLMNLVWGFQSQGIGSCLLNWSMPDAASRELRKVAAIAESELIVCMLAFGYAQEGTYVTRSAKPPLAHVMTLH</sequence>
<comment type="caution">
    <text evidence="5">The sequence shown here is derived from an EMBL/GenBank/DDBJ whole genome shotgun (WGS) entry which is preliminary data.</text>
</comment>
<gene>
    <name evidence="5" type="ORF">CJ198_13755</name>
</gene>
<protein>
    <recommendedName>
        <fullName evidence="4">Nitroreductase domain-containing protein</fullName>
    </recommendedName>
</protein>
<keyword evidence="1" id="KW-0285">Flavoprotein</keyword>
<dbReference type="CDD" id="cd02062">
    <property type="entry name" value="Nitro_FMN_reductase"/>
    <property type="match status" value="1"/>
</dbReference>